<evidence type="ECO:0000313" key="1">
    <source>
        <dbReference type="EMBL" id="QIC66592.1"/>
    </source>
</evidence>
<dbReference type="GeneID" id="58162463"/>
<dbReference type="EMBL" id="CP044463">
    <property type="protein sequence ID" value="QIC66592.1"/>
    <property type="molecule type" value="Genomic_DNA"/>
</dbReference>
<proteinExistence type="predicted"/>
<dbReference type="RefSeq" id="WP_048882393.1">
    <property type="nucleotide sequence ID" value="NZ_BAABSB010000067.1"/>
</dbReference>
<dbReference type="Proteomes" id="UP000503505">
    <property type="component" value="Chromosome"/>
</dbReference>
<dbReference type="InterPro" id="IPR047730">
    <property type="entry name" value="ABZJ_00895-like"/>
</dbReference>
<evidence type="ECO:0000313" key="2">
    <source>
        <dbReference type="Proteomes" id="UP000503505"/>
    </source>
</evidence>
<organism evidence="1 2">
    <name type="scientific">Acinetobacter schindleri</name>
    <dbReference type="NCBI Taxonomy" id="108981"/>
    <lineage>
        <taxon>Bacteria</taxon>
        <taxon>Pseudomonadati</taxon>
        <taxon>Pseudomonadota</taxon>
        <taxon>Gammaproteobacteria</taxon>
        <taxon>Moraxellales</taxon>
        <taxon>Moraxellaceae</taxon>
        <taxon>Acinetobacter</taxon>
    </lineage>
</organism>
<name>A0A6C0XHJ1_9GAMM</name>
<dbReference type="AlphaFoldDB" id="A0A6C0XHJ1"/>
<reference evidence="1 2" key="1">
    <citation type="submission" date="2019-09" db="EMBL/GenBank/DDBJ databases">
        <title>Non-baumannii Acinetobacter spp. carrying blaNDM-1 isolated in China.</title>
        <authorList>
            <person name="Cui C."/>
            <person name="Chen C."/>
            <person name="Sun J."/>
            <person name="Liu Y."/>
        </authorList>
    </citation>
    <scope>NUCLEOTIDE SEQUENCE [LARGE SCALE GENOMIC DNA]</scope>
    <source>
        <strain evidence="1 2">HZE23-1</strain>
    </source>
</reference>
<accession>A0A6C0XHJ1</accession>
<dbReference type="NCBIfam" id="NF038216">
    <property type="entry name" value="ABZJ_00895_fam"/>
    <property type="match status" value="1"/>
</dbReference>
<sequence length="140" mass="15902">MSHYLKYFAAVYLALLVLVGMIVYWLNLGAIIFIPALIAAAFLSARHFVHKELRVPDAKEKNTLVWGSTIIAMSLGFIFILVMIWLHPYTEEILRRMNYTGRGPNSFIVAALIALHAALFHVAYHGYTRYSLAKQPKKHA</sequence>
<protein>
    <submittedName>
        <fullName evidence="1">Uncharacterized protein</fullName>
    </submittedName>
</protein>
<gene>
    <name evidence="1" type="ORF">FSC10_04100</name>
</gene>